<protein>
    <recommendedName>
        <fullName evidence="3">Sulfotransferase family protein</fullName>
    </recommendedName>
</protein>
<gene>
    <name evidence="1" type="ORF">GCM10010982_00970</name>
</gene>
<evidence type="ECO:0000313" key="2">
    <source>
        <dbReference type="Proteomes" id="UP000606935"/>
    </source>
</evidence>
<accession>A0A917YRL2</accession>
<evidence type="ECO:0008006" key="3">
    <source>
        <dbReference type="Google" id="ProtNLM"/>
    </source>
</evidence>
<proteinExistence type="predicted"/>
<dbReference type="AlphaFoldDB" id="A0A917YRL2"/>
<organism evidence="1 2">
    <name type="scientific">Bowmanella pacifica</name>
    <dbReference type="NCBI Taxonomy" id="502051"/>
    <lineage>
        <taxon>Bacteria</taxon>
        <taxon>Pseudomonadati</taxon>
        <taxon>Pseudomonadota</taxon>
        <taxon>Gammaproteobacteria</taxon>
        <taxon>Alteromonadales</taxon>
        <taxon>Alteromonadaceae</taxon>
        <taxon>Bowmanella</taxon>
    </lineage>
</organism>
<reference evidence="1" key="2">
    <citation type="submission" date="2020-09" db="EMBL/GenBank/DDBJ databases">
        <authorList>
            <person name="Sun Q."/>
            <person name="Zhou Y."/>
        </authorList>
    </citation>
    <scope>NUCLEOTIDE SEQUENCE</scope>
    <source>
        <strain evidence="1">CGMCC 1.7086</strain>
    </source>
</reference>
<evidence type="ECO:0000313" key="1">
    <source>
        <dbReference type="EMBL" id="GGO63587.1"/>
    </source>
</evidence>
<keyword evidence="2" id="KW-1185">Reference proteome</keyword>
<reference evidence="1" key="1">
    <citation type="journal article" date="2014" name="Int. J. Syst. Evol. Microbiol.">
        <title>Complete genome sequence of Corynebacterium casei LMG S-19264T (=DSM 44701T), isolated from a smear-ripened cheese.</title>
        <authorList>
            <consortium name="US DOE Joint Genome Institute (JGI-PGF)"/>
            <person name="Walter F."/>
            <person name="Albersmeier A."/>
            <person name="Kalinowski J."/>
            <person name="Ruckert C."/>
        </authorList>
    </citation>
    <scope>NUCLEOTIDE SEQUENCE</scope>
    <source>
        <strain evidence="1">CGMCC 1.7086</strain>
    </source>
</reference>
<sequence length="249" mass="27477">MALHEPINPPSIPDLKGKPAVAAHLSQRVAALRQAIIDGEAFEHGDKGGLRIENPVGMETRGAVRQVVAQRGMVTLPPRSSDSFTLVVKQNALFTAHFTELKRHYPVVAIVRNPVDVLLSWMTVDLPVNRGRLPAGERFCPELKRQLAGEKNLFARQLLIYKWFSDVFLQHADAIVRYEAVLESGGAVLDNALRLPVLQRSTSLSRQERVFSSSVLAALSSNRSGLLALAQERLYSKQQICDRLSAIGV</sequence>
<comment type="caution">
    <text evidence="1">The sequence shown here is derived from an EMBL/GenBank/DDBJ whole genome shotgun (WGS) entry which is preliminary data.</text>
</comment>
<name>A0A917YRL2_9ALTE</name>
<dbReference type="Proteomes" id="UP000606935">
    <property type="component" value="Unassembled WGS sequence"/>
</dbReference>
<dbReference type="EMBL" id="BMLS01000001">
    <property type="protein sequence ID" value="GGO63587.1"/>
    <property type="molecule type" value="Genomic_DNA"/>
</dbReference>